<organism evidence="2 3">
    <name type="scientific">Streptomyces misionensis</name>
    <dbReference type="NCBI Taxonomy" id="67331"/>
    <lineage>
        <taxon>Bacteria</taxon>
        <taxon>Bacillati</taxon>
        <taxon>Actinomycetota</taxon>
        <taxon>Actinomycetes</taxon>
        <taxon>Kitasatosporales</taxon>
        <taxon>Streptomycetaceae</taxon>
        <taxon>Streptomyces</taxon>
    </lineage>
</organism>
<dbReference type="Gene3D" id="3.40.50.720">
    <property type="entry name" value="NAD(P)-binding Rossmann-like Domain"/>
    <property type="match status" value="1"/>
</dbReference>
<dbReference type="Proteomes" id="UP000182375">
    <property type="component" value="Unassembled WGS sequence"/>
</dbReference>
<sequence>MDRAWLVTGASSGFSRAISEAELAAGDVVVGAARRTEAPQDLGRTAQERGGAHPGDSSPAISRPSQGQPRSPTGVPH</sequence>
<accession>A0A1H4R1C8</accession>
<dbReference type="AlphaFoldDB" id="A0A1H4R1C8"/>
<evidence type="ECO:0008006" key="4">
    <source>
        <dbReference type="Google" id="ProtNLM"/>
    </source>
</evidence>
<protein>
    <recommendedName>
        <fullName evidence="4">Short chain dehydrogenase</fullName>
    </recommendedName>
</protein>
<dbReference type="EMBL" id="FNTD01000004">
    <property type="protein sequence ID" value="SEC25587.1"/>
    <property type="molecule type" value="Genomic_DNA"/>
</dbReference>
<proteinExistence type="predicted"/>
<evidence type="ECO:0000313" key="2">
    <source>
        <dbReference type="EMBL" id="SEC25587.1"/>
    </source>
</evidence>
<feature type="compositionally biased region" description="Polar residues" evidence="1">
    <location>
        <begin position="59"/>
        <end position="71"/>
    </location>
</feature>
<dbReference type="InterPro" id="IPR036291">
    <property type="entry name" value="NAD(P)-bd_dom_sf"/>
</dbReference>
<feature type="region of interest" description="Disordered" evidence="1">
    <location>
        <begin position="29"/>
        <end position="77"/>
    </location>
</feature>
<evidence type="ECO:0000256" key="1">
    <source>
        <dbReference type="SAM" id="MobiDB-lite"/>
    </source>
</evidence>
<reference evidence="2 3" key="1">
    <citation type="submission" date="2016-10" db="EMBL/GenBank/DDBJ databases">
        <authorList>
            <person name="de Groot N.N."/>
        </authorList>
    </citation>
    <scope>NUCLEOTIDE SEQUENCE [LARGE SCALE GENOMIC DNA]</scope>
    <source>
        <strain evidence="2 3">DSM 40306</strain>
    </source>
</reference>
<dbReference type="STRING" id="67331.SAMN04490357_1565"/>
<gene>
    <name evidence="2" type="ORF">SAMN04490357_1565</name>
</gene>
<dbReference type="SUPFAM" id="SSF51735">
    <property type="entry name" value="NAD(P)-binding Rossmann-fold domains"/>
    <property type="match status" value="1"/>
</dbReference>
<evidence type="ECO:0000313" key="3">
    <source>
        <dbReference type="Proteomes" id="UP000182375"/>
    </source>
</evidence>
<name>A0A1H4R1C8_9ACTN</name>